<organism evidence="1 2">
    <name type="scientific">Flavobacterium psychrophilum</name>
    <dbReference type="NCBI Taxonomy" id="96345"/>
    <lineage>
        <taxon>Bacteria</taxon>
        <taxon>Pseudomonadati</taxon>
        <taxon>Bacteroidota</taxon>
        <taxon>Flavobacteriia</taxon>
        <taxon>Flavobacteriales</taxon>
        <taxon>Flavobacteriaceae</taxon>
        <taxon>Flavobacterium</taxon>
    </lineage>
</organism>
<proteinExistence type="predicted"/>
<dbReference type="Proteomes" id="UP000596329">
    <property type="component" value="Chromosome"/>
</dbReference>
<dbReference type="EMBL" id="CP059075">
    <property type="protein sequence ID" value="QRE03638.1"/>
    <property type="molecule type" value="Genomic_DNA"/>
</dbReference>
<dbReference type="AlphaFoldDB" id="A0A7U2NEP2"/>
<protein>
    <submittedName>
        <fullName evidence="1">Uncharacterized protein</fullName>
    </submittedName>
</protein>
<evidence type="ECO:0000313" key="2">
    <source>
        <dbReference type="Proteomes" id="UP000596329"/>
    </source>
</evidence>
<dbReference type="RefSeq" id="WP_063742964.1">
    <property type="nucleotide sequence ID" value="NZ_CP059075.1"/>
</dbReference>
<reference evidence="1 2" key="1">
    <citation type="submission" date="2020-07" db="EMBL/GenBank/DDBJ databases">
        <title>Genomic characterization of Flavobacterium psychrophilum strains.</title>
        <authorList>
            <person name="Castillo D."/>
            <person name="Jorgensen J."/>
            <person name="Middelboe M."/>
        </authorList>
    </citation>
    <scope>NUCLEOTIDE SEQUENCE [LARGE SCALE GENOMIC DNA]</scope>
    <source>
        <strain evidence="1 2">FPS-R7</strain>
    </source>
</reference>
<accession>A0A7U2NEP2</accession>
<gene>
    <name evidence="1" type="ORF">H0H26_12250</name>
</gene>
<sequence>MKKLEKFGILKFKIAWRKIPNYESYYQYQIVARNAFENRITMEVEFELFNLKSKILCSYAS</sequence>
<evidence type="ECO:0000313" key="1">
    <source>
        <dbReference type="EMBL" id="QRE03638.1"/>
    </source>
</evidence>
<name>A0A7U2NEP2_FLAPS</name>